<dbReference type="Proteomes" id="UP001295469">
    <property type="component" value="Chromosome C03"/>
</dbReference>
<reference evidence="1" key="3">
    <citation type="submission" date="2021-01" db="EMBL/GenBank/DDBJ databases">
        <authorList>
            <consortium name="Genoscope - CEA"/>
            <person name="William W."/>
        </authorList>
    </citation>
    <scope>NUCLEOTIDE SEQUENCE</scope>
</reference>
<dbReference type="Proteomes" id="UP000028999">
    <property type="component" value="Unassembled WGS sequence"/>
</dbReference>
<sequence length="91" mass="10243">MGKVKKDIPSYADDLGKTATTTLSRIDPNQWHLWCRLQIPARIPSKEHLPTDEIPDTLHDPLIVDNTHSEVDITTDSTVTVPHAKKKSPKH</sequence>
<protein>
    <submittedName>
        <fullName evidence="1">(rape) hypothetical protein</fullName>
    </submittedName>
    <submittedName>
        <fullName evidence="2">BnaC03g47200D protein</fullName>
    </submittedName>
</protein>
<gene>
    <name evidence="2" type="primary">BnaC03g47200D</name>
    <name evidence="1" type="ORF">DARMORV10_C03P31940.1</name>
    <name evidence="2" type="ORF">GSBRNA2T00047264001</name>
</gene>
<dbReference type="EMBL" id="HG994367">
    <property type="protein sequence ID" value="CAF1701694.1"/>
    <property type="molecule type" value="Genomic_DNA"/>
</dbReference>
<keyword evidence="3" id="KW-1185">Reference proteome</keyword>
<accession>A0A078H091</accession>
<organism evidence="2 3">
    <name type="scientific">Brassica napus</name>
    <name type="common">Rape</name>
    <dbReference type="NCBI Taxonomy" id="3708"/>
    <lineage>
        <taxon>Eukaryota</taxon>
        <taxon>Viridiplantae</taxon>
        <taxon>Streptophyta</taxon>
        <taxon>Embryophyta</taxon>
        <taxon>Tracheophyta</taxon>
        <taxon>Spermatophyta</taxon>
        <taxon>Magnoliopsida</taxon>
        <taxon>eudicotyledons</taxon>
        <taxon>Gunneridae</taxon>
        <taxon>Pentapetalae</taxon>
        <taxon>rosids</taxon>
        <taxon>malvids</taxon>
        <taxon>Brassicales</taxon>
        <taxon>Brassicaceae</taxon>
        <taxon>Brassiceae</taxon>
        <taxon>Brassica</taxon>
    </lineage>
</organism>
<dbReference type="Gramene" id="CDY31171">
    <property type="protein sequence ID" value="CDY31171"/>
    <property type="gene ID" value="GSBRNA2T00047264001"/>
</dbReference>
<reference evidence="2 3" key="1">
    <citation type="journal article" date="2014" name="Science">
        <title>Plant genetics. Early allopolyploid evolution in the post-Neolithic Brassica napus oilseed genome.</title>
        <authorList>
            <person name="Chalhoub B."/>
            <person name="Denoeud F."/>
            <person name="Liu S."/>
            <person name="Parkin I.A."/>
            <person name="Tang H."/>
            <person name="Wang X."/>
            <person name="Chiquet J."/>
            <person name="Belcram H."/>
            <person name="Tong C."/>
            <person name="Samans B."/>
            <person name="Correa M."/>
            <person name="Da Silva C."/>
            <person name="Just J."/>
            <person name="Falentin C."/>
            <person name="Koh C.S."/>
            <person name="Le Clainche I."/>
            <person name="Bernard M."/>
            <person name="Bento P."/>
            <person name="Noel B."/>
            <person name="Labadie K."/>
            <person name="Alberti A."/>
            <person name="Charles M."/>
            <person name="Arnaud D."/>
            <person name="Guo H."/>
            <person name="Daviaud C."/>
            <person name="Alamery S."/>
            <person name="Jabbari K."/>
            <person name="Zhao M."/>
            <person name="Edger P.P."/>
            <person name="Chelaifa H."/>
            <person name="Tack D."/>
            <person name="Lassalle G."/>
            <person name="Mestiri I."/>
            <person name="Schnel N."/>
            <person name="Le Paslier M.C."/>
            <person name="Fan G."/>
            <person name="Renault V."/>
            <person name="Bayer P.E."/>
            <person name="Golicz A.A."/>
            <person name="Manoli S."/>
            <person name="Lee T.H."/>
            <person name="Thi V.H."/>
            <person name="Chalabi S."/>
            <person name="Hu Q."/>
            <person name="Fan C."/>
            <person name="Tollenaere R."/>
            <person name="Lu Y."/>
            <person name="Battail C."/>
            <person name="Shen J."/>
            <person name="Sidebottom C.H."/>
            <person name="Wang X."/>
            <person name="Canaguier A."/>
            <person name="Chauveau A."/>
            <person name="Berard A."/>
            <person name="Deniot G."/>
            <person name="Guan M."/>
            <person name="Liu Z."/>
            <person name="Sun F."/>
            <person name="Lim Y.P."/>
            <person name="Lyons E."/>
            <person name="Town C.D."/>
            <person name="Bancroft I."/>
            <person name="Wang X."/>
            <person name="Meng J."/>
            <person name="Ma J."/>
            <person name="Pires J.C."/>
            <person name="King G.J."/>
            <person name="Brunel D."/>
            <person name="Delourme R."/>
            <person name="Renard M."/>
            <person name="Aury J.M."/>
            <person name="Adams K.L."/>
            <person name="Batley J."/>
            <person name="Snowdon R.J."/>
            <person name="Tost J."/>
            <person name="Edwards D."/>
            <person name="Zhou Y."/>
            <person name="Hua W."/>
            <person name="Sharpe A.G."/>
            <person name="Paterson A.H."/>
            <person name="Guan C."/>
            <person name="Wincker P."/>
        </authorList>
    </citation>
    <scope>NUCLEOTIDE SEQUENCE [LARGE SCALE GENOMIC DNA]</scope>
    <source>
        <strain evidence="3">cv. Darmor-bzh</strain>
    </source>
</reference>
<dbReference type="PaxDb" id="3708-A0A078H091"/>
<dbReference type="AlphaFoldDB" id="A0A078H091"/>
<reference evidence="2" key="2">
    <citation type="submission" date="2014-06" db="EMBL/GenBank/DDBJ databases">
        <authorList>
            <person name="Genoscope - CEA"/>
        </authorList>
    </citation>
    <scope>NUCLEOTIDE SEQUENCE</scope>
</reference>
<evidence type="ECO:0000313" key="2">
    <source>
        <dbReference type="EMBL" id="CDY31171.1"/>
    </source>
</evidence>
<proteinExistence type="predicted"/>
<dbReference type="EMBL" id="LK032268">
    <property type="protein sequence ID" value="CDY31171.1"/>
    <property type="molecule type" value="Genomic_DNA"/>
</dbReference>
<evidence type="ECO:0000313" key="1">
    <source>
        <dbReference type="EMBL" id="CAF1701694.1"/>
    </source>
</evidence>
<evidence type="ECO:0000313" key="3">
    <source>
        <dbReference type="Proteomes" id="UP000028999"/>
    </source>
</evidence>
<name>A0A078H091_BRANA</name>